<evidence type="ECO:0000313" key="3">
    <source>
        <dbReference type="Proteomes" id="UP000289738"/>
    </source>
</evidence>
<evidence type="ECO:0008006" key="4">
    <source>
        <dbReference type="Google" id="ProtNLM"/>
    </source>
</evidence>
<name>A0A445A4C1_ARAHY</name>
<sequence>MYDCGLFQSLHFPRHHALIGCAAASVEWGLYVHPVYLRQAVFKVYEVKFPSILDEKLWSKWYRTRLCPNPAMRRKSTGKPISTKFHNEMDEGERQKNGVVSAGKSVIPKKVI</sequence>
<feature type="compositionally biased region" description="Basic and acidic residues" evidence="1">
    <location>
        <begin position="85"/>
        <end position="96"/>
    </location>
</feature>
<keyword evidence="3" id="KW-1185">Reference proteome</keyword>
<gene>
    <name evidence="2" type="ORF">Ahy_B03g066566</name>
</gene>
<dbReference type="Proteomes" id="UP000289738">
    <property type="component" value="Chromosome B03"/>
</dbReference>
<protein>
    <recommendedName>
        <fullName evidence="4">Aminotransferase-like plant mobile domain-containing protein</fullName>
    </recommendedName>
</protein>
<evidence type="ECO:0000256" key="1">
    <source>
        <dbReference type="SAM" id="MobiDB-lite"/>
    </source>
</evidence>
<reference evidence="2 3" key="1">
    <citation type="submission" date="2019-01" db="EMBL/GenBank/DDBJ databases">
        <title>Sequencing of cultivated peanut Arachis hypogaea provides insights into genome evolution and oil improvement.</title>
        <authorList>
            <person name="Chen X."/>
        </authorList>
    </citation>
    <scope>NUCLEOTIDE SEQUENCE [LARGE SCALE GENOMIC DNA]</scope>
    <source>
        <strain evidence="3">cv. Fuhuasheng</strain>
        <tissue evidence="2">Leaves</tissue>
    </source>
</reference>
<organism evidence="2 3">
    <name type="scientific">Arachis hypogaea</name>
    <name type="common">Peanut</name>
    <dbReference type="NCBI Taxonomy" id="3818"/>
    <lineage>
        <taxon>Eukaryota</taxon>
        <taxon>Viridiplantae</taxon>
        <taxon>Streptophyta</taxon>
        <taxon>Embryophyta</taxon>
        <taxon>Tracheophyta</taxon>
        <taxon>Spermatophyta</taxon>
        <taxon>Magnoliopsida</taxon>
        <taxon>eudicotyledons</taxon>
        <taxon>Gunneridae</taxon>
        <taxon>Pentapetalae</taxon>
        <taxon>rosids</taxon>
        <taxon>fabids</taxon>
        <taxon>Fabales</taxon>
        <taxon>Fabaceae</taxon>
        <taxon>Papilionoideae</taxon>
        <taxon>50 kb inversion clade</taxon>
        <taxon>dalbergioids sensu lato</taxon>
        <taxon>Dalbergieae</taxon>
        <taxon>Pterocarpus clade</taxon>
        <taxon>Arachis</taxon>
    </lineage>
</organism>
<proteinExistence type="predicted"/>
<evidence type="ECO:0000313" key="2">
    <source>
        <dbReference type="EMBL" id="RYR21276.1"/>
    </source>
</evidence>
<feature type="region of interest" description="Disordered" evidence="1">
    <location>
        <begin position="73"/>
        <end position="98"/>
    </location>
</feature>
<dbReference type="EMBL" id="SDMP01000013">
    <property type="protein sequence ID" value="RYR21276.1"/>
    <property type="molecule type" value="Genomic_DNA"/>
</dbReference>
<accession>A0A445A4C1</accession>
<dbReference type="AlphaFoldDB" id="A0A445A4C1"/>
<comment type="caution">
    <text evidence="2">The sequence shown here is derived from an EMBL/GenBank/DDBJ whole genome shotgun (WGS) entry which is preliminary data.</text>
</comment>